<comment type="caution">
    <text evidence="2">The sequence shown here is derived from an EMBL/GenBank/DDBJ whole genome shotgun (WGS) entry which is preliminary data.</text>
</comment>
<name>A0A3N5BU18_9BACI</name>
<organism evidence="2 3">
    <name type="scientific">Aquisalibacillus elongatus</name>
    <dbReference type="NCBI Taxonomy" id="485577"/>
    <lineage>
        <taxon>Bacteria</taxon>
        <taxon>Bacillati</taxon>
        <taxon>Bacillota</taxon>
        <taxon>Bacilli</taxon>
        <taxon>Bacillales</taxon>
        <taxon>Bacillaceae</taxon>
        <taxon>Aquisalibacillus</taxon>
    </lineage>
</organism>
<protein>
    <submittedName>
        <fullName evidence="2">Uncharacterized protein</fullName>
    </submittedName>
</protein>
<evidence type="ECO:0000313" key="2">
    <source>
        <dbReference type="EMBL" id="RPF53278.1"/>
    </source>
</evidence>
<evidence type="ECO:0000256" key="1">
    <source>
        <dbReference type="SAM" id="Phobius"/>
    </source>
</evidence>
<dbReference type="EMBL" id="RKRF01000009">
    <property type="protein sequence ID" value="RPF53278.1"/>
    <property type="molecule type" value="Genomic_DNA"/>
</dbReference>
<keyword evidence="3" id="KW-1185">Reference proteome</keyword>
<feature type="transmembrane region" description="Helical" evidence="1">
    <location>
        <begin position="51"/>
        <end position="72"/>
    </location>
</feature>
<sequence>MKRYNEPLDDQLIDLNDQFKLSEDESNELLVSINERMDESGRSKQGFFNKALAFTLTGVAAALFLLMIPMLMTPSENTGEQESTLNNLSVQELTDKIKNESITDVIDQQDYTTVHNYENKTLQRYDIGASESYEFNDPAQIIDVDALKSENLTAQLFVEQDNGEVLRYYAYYLNEQGDLTIYMSDDEEYEGQVDETLFGEDRASQLRAKLKQDIEIGMSKQEVLAILGPYSFIFSHGATESELDYQYNYLRYDVGDNTYTPLTNFVDFPAIVNEKLDMQMFIQLNDNQVEAFSAIYTKDLDENIYQYHMTEEIREHDKGDLTEGIFDRTGGETPQHIKTGDFMNRIPSVDQMLSQFEAYDTNQSITVEELWAQHIDKQFNEPITTIRHFKPGDTIYVEDQIDQVGYDEELDLTHLIFEGDHEESIVFKGDLTDEYVKGDTIKLKFKVLALSADGVFSRINYQLYTSKFDEPPTIDQYLVE</sequence>
<keyword evidence="1" id="KW-1133">Transmembrane helix</keyword>
<keyword evidence="1" id="KW-0472">Membrane</keyword>
<proteinExistence type="predicted"/>
<evidence type="ECO:0000313" key="3">
    <source>
        <dbReference type="Proteomes" id="UP000276443"/>
    </source>
</evidence>
<accession>A0A3N5BU18</accession>
<reference evidence="2 3" key="1">
    <citation type="submission" date="2018-11" db="EMBL/GenBank/DDBJ databases">
        <title>Genomic Encyclopedia of Type Strains, Phase IV (KMG-IV): sequencing the most valuable type-strain genomes for metagenomic binning, comparative biology and taxonomic classification.</title>
        <authorList>
            <person name="Goeker M."/>
        </authorList>
    </citation>
    <scope>NUCLEOTIDE SEQUENCE [LARGE SCALE GENOMIC DNA]</scope>
    <source>
        <strain evidence="2 3">DSM 18090</strain>
    </source>
</reference>
<dbReference type="OrthoDB" id="2792989at2"/>
<gene>
    <name evidence="2" type="ORF">EDC24_1775</name>
</gene>
<dbReference type="AlphaFoldDB" id="A0A3N5BU18"/>
<keyword evidence="1" id="KW-0812">Transmembrane</keyword>
<dbReference type="RefSeq" id="WP_124221712.1">
    <property type="nucleotide sequence ID" value="NZ_RKRF01000009.1"/>
</dbReference>
<dbReference type="Proteomes" id="UP000276443">
    <property type="component" value="Unassembled WGS sequence"/>
</dbReference>